<dbReference type="KEGG" id="msk:MSUIS_06260"/>
<feature type="compositionally biased region" description="Basic and acidic residues" evidence="1">
    <location>
        <begin position="63"/>
        <end position="76"/>
    </location>
</feature>
<dbReference type="EMBL" id="FQ790233">
    <property type="protein sequence ID" value="CBZ40719.1"/>
    <property type="molecule type" value="Genomic_DNA"/>
</dbReference>
<organism evidence="2 3">
    <name type="scientific">Mycoplasma suis (strain KI_3806)</name>
    <dbReference type="NCBI Taxonomy" id="708248"/>
    <lineage>
        <taxon>Bacteria</taxon>
        <taxon>Bacillati</taxon>
        <taxon>Mycoplasmatota</taxon>
        <taxon>Mollicutes</taxon>
        <taxon>Mycoplasmataceae</taxon>
        <taxon>Mycoplasma</taxon>
    </lineage>
</organism>
<feature type="region of interest" description="Disordered" evidence="1">
    <location>
        <begin position="137"/>
        <end position="160"/>
    </location>
</feature>
<reference evidence="2 3" key="1">
    <citation type="journal article" date="2011" name="J. Bacteriol.">
        <title>Complete genome sequence of the hemotrophic Mycoplasma suis strain KI3806.</title>
        <authorList>
            <person name="Oehlerking J."/>
            <person name="Kube M."/>
            <person name="Felder K.M."/>
            <person name="Matter D."/>
            <person name="Wittenbrink M.M."/>
            <person name="Schwarzenbach S."/>
            <person name="Kramer M.M."/>
            <person name="Hoelzle K."/>
            <person name="Hoelzle L.E."/>
        </authorList>
    </citation>
    <scope>NUCLEOTIDE SEQUENCE [LARGE SCALE GENOMIC DNA]</scope>
    <source>
        <strain evidence="3">KI_3806</strain>
    </source>
</reference>
<name>F0V238_MYCS3</name>
<dbReference type="AlphaFoldDB" id="F0V238"/>
<feature type="region of interest" description="Disordered" evidence="1">
    <location>
        <begin position="63"/>
        <end position="83"/>
    </location>
</feature>
<dbReference type="HOGENOM" id="CLU_113278_0_0_14"/>
<proteinExistence type="predicted"/>
<gene>
    <name evidence="2" type="ORF">MSUIS_06260</name>
</gene>
<sequence>MAGGAVKVTALTCLTLVTLGGSFYGSTQIFKEESIPWQSLWIYKEKNSDQNWRKVCELPDSLTKNKDQGKRTKRDLSSGQEPNNFDLENNCKFSKWFQEIIENNKNIQGDGWWIRGRDEETINKMLEYETLLGDGIPKKLGKEAKPEEQTQSDESTQSPLTVEVLKKNCEVKERTWYKKRVEITCLEK</sequence>
<evidence type="ECO:0000313" key="2">
    <source>
        <dbReference type="EMBL" id="CBZ40719.1"/>
    </source>
</evidence>
<evidence type="ECO:0000313" key="3">
    <source>
        <dbReference type="Proteomes" id="UP000008645"/>
    </source>
</evidence>
<accession>F0V238</accession>
<protein>
    <submittedName>
        <fullName evidence="2">Uncharacterized protein</fullName>
    </submittedName>
</protein>
<feature type="compositionally biased region" description="Basic and acidic residues" evidence="1">
    <location>
        <begin position="137"/>
        <end position="148"/>
    </location>
</feature>
<dbReference type="RefSeq" id="WP_013609321.1">
    <property type="nucleotide sequence ID" value="NC_015153.1"/>
</dbReference>
<dbReference type="Proteomes" id="UP000008645">
    <property type="component" value="Chromosome"/>
</dbReference>
<evidence type="ECO:0000256" key="1">
    <source>
        <dbReference type="SAM" id="MobiDB-lite"/>
    </source>
</evidence>